<feature type="signal peptide" evidence="2">
    <location>
        <begin position="1"/>
        <end position="23"/>
    </location>
</feature>
<keyword evidence="2" id="KW-0732">Signal</keyword>
<evidence type="ECO:0000313" key="3">
    <source>
        <dbReference type="EMBL" id="UGS25802.1"/>
    </source>
</evidence>
<name>A0ABY3RPA8_9MICO</name>
<evidence type="ECO:0000256" key="1">
    <source>
        <dbReference type="SAM" id="MobiDB-lite"/>
    </source>
</evidence>
<protein>
    <submittedName>
        <fullName evidence="3">Uncharacterized protein</fullName>
    </submittedName>
</protein>
<feature type="compositionally biased region" description="Basic and acidic residues" evidence="1">
    <location>
        <begin position="54"/>
        <end position="65"/>
    </location>
</feature>
<accession>A0ABY3RPA8</accession>
<feature type="region of interest" description="Disordered" evidence="1">
    <location>
        <begin position="42"/>
        <end position="65"/>
    </location>
</feature>
<feature type="chain" id="PRO_5046092964" evidence="2">
    <location>
        <begin position="24"/>
        <end position="341"/>
    </location>
</feature>
<dbReference type="RefSeq" id="WP_219085236.1">
    <property type="nucleotide sequence ID" value="NZ_CP082781.1"/>
</dbReference>
<evidence type="ECO:0000313" key="4">
    <source>
        <dbReference type="Proteomes" id="UP001199642"/>
    </source>
</evidence>
<keyword evidence="4" id="KW-1185">Reference proteome</keyword>
<dbReference type="EMBL" id="CP082781">
    <property type="protein sequence ID" value="UGS25802.1"/>
    <property type="molecule type" value="Genomic_DNA"/>
</dbReference>
<reference evidence="3 4" key="1">
    <citation type="submission" date="2023-01" db="EMBL/GenBank/DDBJ databases">
        <title>Characterization of estradiol degrading bacteria Microbacterium sp. MZT7 and reveal degrading genes through genome analysis.</title>
        <authorList>
            <person name="Hao P."/>
            <person name="Gao Y."/>
        </authorList>
    </citation>
    <scope>NUCLEOTIDE SEQUENCE [LARGE SCALE GENOMIC DNA]</scope>
    <source>
        <strain evidence="3 4">MZT7</strain>
    </source>
</reference>
<proteinExistence type="predicted"/>
<dbReference type="PROSITE" id="PS51257">
    <property type="entry name" value="PROKAR_LIPOPROTEIN"/>
    <property type="match status" value="1"/>
</dbReference>
<gene>
    <name evidence="3" type="ORF">K8F61_14230</name>
</gene>
<dbReference type="Proteomes" id="UP001199642">
    <property type="component" value="Chromosome"/>
</dbReference>
<sequence length="341" mass="38258">MRTSAPRLVVVLAATALALTACSGGPGGGELDYEDSPLNTYLSAAYGGDASPEEQQKKFDEQQKKQEELMAECMAEQGFEYKPNIQDSGAIFSSGDGDWDPENKEWVEKYGYGAVNSPWQERNAEQEPETYQDPNQKYIESLSESEQAAYYETLYGPQPDPAEMSEDGSFEYKWENAGCQGKAQHEVQGDDPWQQDEFADLRTRMEEFWTSTQESSEMADLNAEWAACMTDAGEPGFTNQMDAAQSIYDEQNKIYEAAYGDGSEEMTAEQMEAADPSKSPEMKKLGEREIELALKDHECRQKTSYLQNSLKIQFALEEQFIKENKADLEAFKTAAEQAQAQ</sequence>
<organism evidence="3 4">
    <name type="scientific">Microbacterium resistens</name>
    <dbReference type="NCBI Taxonomy" id="156977"/>
    <lineage>
        <taxon>Bacteria</taxon>
        <taxon>Bacillati</taxon>
        <taxon>Actinomycetota</taxon>
        <taxon>Actinomycetes</taxon>
        <taxon>Micrococcales</taxon>
        <taxon>Microbacteriaceae</taxon>
        <taxon>Microbacterium</taxon>
    </lineage>
</organism>
<evidence type="ECO:0000256" key="2">
    <source>
        <dbReference type="SAM" id="SignalP"/>
    </source>
</evidence>